<accession>A0AAV4ARL7</accession>
<dbReference type="EMBL" id="BLXT01004211">
    <property type="protein sequence ID" value="GFO10930.1"/>
    <property type="molecule type" value="Genomic_DNA"/>
</dbReference>
<name>A0AAV4ARL7_9GAST</name>
<evidence type="ECO:0000313" key="3">
    <source>
        <dbReference type="Proteomes" id="UP000735302"/>
    </source>
</evidence>
<comment type="caution">
    <text evidence="2">The sequence shown here is derived from an EMBL/GenBank/DDBJ whole genome shotgun (WGS) entry which is preliminary data.</text>
</comment>
<dbReference type="Proteomes" id="UP000735302">
    <property type="component" value="Unassembled WGS sequence"/>
</dbReference>
<reference evidence="2 3" key="1">
    <citation type="journal article" date="2021" name="Elife">
        <title>Chloroplast acquisition without the gene transfer in kleptoplastic sea slugs, Plakobranchus ocellatus.</title>
        <authorList>
            <person name="Maeda T."/>
            <person name="Takahashi S."/>
            <person name="Yoshida T."/>
            <person name="Shimamura S."/>
            <person name="Takaki Y."/>
            <person name="Nagai Y."/>
            <person name="Toyoda A."/>
            <person name="Suzuki Y."/>
            <person name="Arimoto A."/>
            <person name="Ishii H."/>
            <person name="Satoh N."/>
            <person name="Nishiyama T."/>
            <person name="Hasebe M."/>
            <person name="Maruyama T."/>
            <person name="Minagawa J."/>
            <person name="Obokata J."/>
            <person name="Shigenobu S."/>
        </authorList>
    </citation>
    <scope>NUCLEOTIDE SEQUENCE [LARGE SCALE GENOMIC DNA]</scope>
</reference>
<dbReference type="AlphaFoldDB" id="A0AAV4ARL7"/>
<gene>
    <name evidence="2" type="ORF">PoB_003743500</name>
</gene>
<feature type="region of interest" description="Disordered" evidence="1">
    <location>
        <begin position="64"/>
        <end position="90"/>
    </location>
</feature>
<sequence>MLSFEKERNRGMRVEIQEGKKENERAVTEGLGYCIKSVHNNVISGFRALLQAGAPMAGLEPATEGSLQISGRTHKPSCHQRPLVTEDEAL</sequence>
<keyword evidence="3" id="KW-1185">Reference proteome</keyword>
<evidence type="ECO:0000313" key="2">
    <source>
        <dbReference type="EMBL" id="GFO10930.1"/>
    </source>
</evidence>
<evidence type="ECO:0000256" key="1">
    <source>
        <dbReference type="SAM" id="MobiDB-lite"/>
    </source>
</evidence>
<protein>
    <submittedName>
        <fullName evidence="2">Uncharacterized protein</fullName>
    </submittedName>
</protein>
<organism evidence="2 3">
    <name type="scientific">Plakobranchus ocellatus</name>
    <dbReference type="NCBI Taxonomy" id="259542"/>
    <lineage>
        <taxon>Eukaryota</taxon>
        <taxon>Metazoa</taxon>
        <taxon>Spiralia</taxon>
        <taxon>Lophotrochozoa</taxon>
        <taxon>Mollusca</taxon>
        <taxon>Gastropoda</taxon>
        <taxon>Heterobranchia</taxon>
        <taxon>Euthyneura</taxon>
        <taxon>Panpulmonata</taxon>
        <taxon>Sacoglossa</taxon>
        <taxon>Placobranchoidea</taxon>
        <taxon>Plakobranchidae</taxon>
        <taxon>Plakobranchus</taxon>
    </lineage>
</organism>
<proteinExistence type="predicted"/>